<dbReference type="SUPFAM" id="SSF48371">
    <property type="entry name" value="ARM repeat"/>
    <property type="match status" value="1"/>
</dbReference>
<gene>
    <name evidence="1" type="ORF">DYU05_02445</name>
</gene>
<name>A0A3E2NU66_9SPHI</name>
<keyword evidence="2" id="KW-1185">Reference proteome</keyword>
<dbReference type="EMBL" id="QWDE01000001">
    <property type="protein sequence ID" value="RFZ84497.1"/>
    <property type="molecule type" value="Genomic_DNA"/>
</dbReference>
<dbReference type="InterPro" id="IPR016024">
    <property type="entry name" value="ARM-type_fold"/>
</dbReference>
<proteinExistence type="predicted"/>
<accession>A0A3E2NU66</accession>
<dbReference type="AlphaFoldDB" id="A0A3E2NU66"/>
<organism evidence="1 2">
    <name type="scientific">Mucilaginibacter terrenus</name>
    <dbReference type="NCBI Taxonomy" id="2482727"/>
    <lineage>
        <taxon>Bacteria</taxon>
        <taxon>Pseudomonadati</taxon>
        <taxon>Bacteroidota</taxon>
        <taxon>Sphingobacteriia</taxon>
        <taxon>Sphingobacteriales</taxon>
        <taxon>Sphingobacteriaceae</taxon>
        <taxon>Mucilaginibacter</taxon>
    </lineage>
</organism>
<sequence>MEGVWDTSFGVYADCYFFNFRNLNQQVFIFLLMMLTEETIIKQLNENHTKGFVKQLAAQLLKEHFNLNRLVDLTFHPDQQTGFRAAWLLDTAILANPELYTTTITYLMQRMPQVTNASCKRHYARVMMHLTDAKAPLNVRETIAGADLESLVETCFDWMIDPETKVAVQVCAADTLFNLIPRFNWIKNELENQVKFMMRTGTAAMQARGKKLLAKLEKFQVLLRR</sequence>
<evidence type="ECO:0000313" key="2">
    <source>
        <dbReference type="Proteomes" id="UP000260823"/>
    </source>
</evidence>
<comment type="caution">
    <text evidence="1">The sequence shown here is derived from an EMBL/GenBank/DDBJ whole genome shotgun (WGS) entry which is preliminary data.</text>
</comment>
<evidence type="ECO:0000313" key="1">
    <source>
        <dbReference type="EMBL" id="RFZ84497.1"/>
    </source>
</evidence>
<dbReference type="Proteomes" id="UP000260823">
    <property type="component" value="Unassembled WGS sequence"/>
</dbReference>
<protein>
    <submittedName>
        <fullName evidence="1">Uncharacterized protein</fullName>
    </submittedName>
</protein>
<reference evidence="1 2" key="1">
    <citation type="submission" date="2018-08" db="EMBL/GenBank/DDBJ databases">
        <title>Mucilaginibacter terrae sp. nov., isolated from manganese diggings.</title>
        <authorList>
            <person name="Huang Y."/>
            <person name="Zhou Z."/>
        </authorList>
    </citation>
    <scope>NUCLEOTIDE SEQUENCE [LARGE SCALE GENOMIC DNA]</scope>
    <source>
        <strain evidence="1 2">ZH6</strain>
    </source>
</reference>